<name>A0A285NYK4_9BACI</name>
<organism evidence="1 2">
    <name type="scientific">Terribacillus aidingensis</name>
    <dbReference type="NCBI Taxonomy" id="586416"/>
    <lineage>
        <taxon>Bacteria</taxon>
        <taxon>Bacillati</taxon>
        <taxon>Bacillota</taxon>
        <taxon>Bacilli</taxon>
        <taxon>Bacillales</taxon>
        <taxon>Bacillaceae</taxon>
        <taxon>Terribacillus</taxon>
    </lineage>
</organism>
<dbReference type="RefSeq" id="WP_179637020.1">
    <property type="nucleotide sequence ID" value="NZ_OBEK01000003.1"/>
</dbReference>
<accession>A0A285NYK4</accession>
<evidence type="ECO:0000313" key="1">
    <source>
        <dbReference type="EMBL" id="SNZ14564.1"/>
    </source>
</evidence>
<reference evidence="2" key="1">
    <citation type="submission" date="2017-09" db="EMBL/GenBank/DDBJ databases">
        <authorList>
            <person name="Varghese N."/>
            <person name="Submissions S."/>
        </authorList>
    </citation>
    <scope>NUCLEOTIDE SEQUENCE [LARGE SCALE GENOMIC DNA]</scope>
    <source>
        <strain evidence="2">CGMCC 1.8913</strain>
    </source>
</reference>
<proteinExistence type="predicted"/>
<sequence length="46" mass="5560">MTDIQKAAKERVNEIMKDYDVAYIDYSAFDDEYVIRLEKPEEKEEK</sequence>
<evidence type="ECO:0000313" key="2">
    <source>
        <dbReference type="Proteomes" id="UP000219356"/>
    </source>
</evidence>
<keyword evidence="2" id="KW-1185">Reference proteome</keyword>
<gene>
    <name evidence="1" type="ORF">SAMN05421503_2486</name>
</gene>
<dbReference type="Proteomes" id="UP000219356">
    <property type="component" value="Unassembled WGS sequence"/>
</dbReference>
<dbReference type="EMBL" id="OBEK01000003">
    <property type="protein sequence ID" value="SNZ14564.1"/>
    <property type="molecule type" value="Genomic_DNA"/>
</dbReference>
<dbReference type="AlphaFoldDB" id="A0A285NYK4"/>
<protein>
    <submittedName>
        <fullName evidence="1">Uncharacterized protein</fullName>
    </submittedName>
</protein>